<gene>
    <name evidence="4" type="ORF">AnigIFM63604_010488</name>
</gene>
<keyword evidence="2" id="KW-0378">Hydrolase</keyword>
<dbReference type="SUPFAM" id="SSF52266">
    <property type="entry name" value="SGNH hydrolase"/>
    <property type="match status" value="1"/>
</dbReference>
<dbReference type="AlphaFoldDB" id="A0A9W6EEE3"/>
<feature type="chain" id="PRO_5040875949" evidence="3">
    <location>
        <begin position="24"/>
        <end position="267"/>
    </location>
</feature>
<dbReference type="GO" id="GO:0016788">
    <property type="term" value="F:hydrolase activity, acting on ester bonds"/>
    <property type="evidence" value="ECO:0007669"/>
    <property type="project" value="InterPro"/>
</dbReference>
<accession>A0A9W6EEE3</accession>
<feature type="signal peptide" evidence="3">
    <location>
        <begin position="1"/>
        <end position="23"/>
    </location>
</feature>
<dbReference type="CDD" id="cd01821">
    <property type="entry name" value="Rhamnogalacturan_acetylesterase_like"/>
    <property type="match status" value="1"/>
</dbReference>
<dbReference type="PANTHER" id="PTHR43695">
    <property type="entry name" value="PUTATIVE (AFU_ORTHOLOGUE AFUA_2G17250)-RELATED"/>
    <property type="match status" value="1"/>
</dbReference>
<proteinExistence type="inferred from homology"/>
<comment type="caution">
    <text evidence="4">The sequence shown here is derived from an EMBL/GenBank/DDBJ whole genome shotgun (WGS) entry which is preliminary data.</text>
</comment>
<keyword evidence="3" id="KW-0732">Signal</keyword>
<dbReference type="InterPro" id="IPR036514">
    <property type="entry name" value="SGNH_hydro_sf"/>
</dbReference>
<dbReference type="InterPro" id="IPR001087">
    <property type="entry name" value="GDSL"/>
</dbReference>
<dbReference type="EMBL" id="BRPB01000079">
    <property type="protein sequence ID" value="GLA53396.1"/>
    <property type="molecule type" value="Genomic_DNA"/>
</dbReference>
<dbReference type="PANTHER" id="PTHR43695:SF1">
    <property type="entry name" value="RHAMNOGALACTURONAN ACETYLESTERASE"/>
    <property type="match status" value="1"/>
</dbReference>
<dbReference type="InterPro" id="IPR037459">
    <property type="entry name" value="RhgT-like"/>
</dbReference>
<dbReference type="Gene3D" id="3.40.50.1110">
    <property type="entry name" value="SGNH hydrolase"/>
    <property type="match status" value="1"/>
</dbReference>
<evidence type="ECO:0000313" key="5">
    <source>
        <dbReference type="Proteomes" id="UP001144191"/>
    </source>
</evidence>
<comment type="similarity">
    <text evidence="1">Belongs to the 'GDSL' lipolytic enzyme family.</text>
</comment>
<sequence>MRYSATMKVSSLPILAFLPTSLATTIYLAGDSTMATGGGGSDTAGWGDYVAQYLSNSSGITVSNQAVAGRSARSYTREGRFDDIASTLEAGDYVIIEFGHNDGGTLSSTSDNGRTDCSGTGSEVCYSEYDGVNETILTFPAYLENAANTFKKIGATVIISSQTPDNPWETGTFVDDPPRFVEYAEIAADTADTSYVNHFAYVDQVYEALGADTVDAFYPIDHTHTSPAGADVVAKAFLRGVVCGKLSLADELVTDDLELDEYECLDE</sequence>
<evidence type="ECO:0000256" key="1">
    <source>
        <dbReference type="ARBA" id="ARBA00008668"/>
    </source>
</evidence>
<protein>
    <submittedName>
        <fullName evidence="4">Rhamnogalacturonan acetylesterase</fullName>
    </submittedName>
</protein>
<evidence type="ECO:0000256" key="2">
    <source>
        <dbReference type="ARBA" id="ARBA00022801"/>
    </source>
</evidence>
<dbReference type="Pfam" id="PF00657">
    <property type="entry name" value="Lipase_GDSL"/>
    <property type="match status" value="1"/>
</dbReference>
<evidence type="ECO:0000313" key="4">
    <source>
        <dbReference type="EMBL" id="GLA53396.1"/>
    </source>
</evidence>
<name>A0A9W6EEE3_ASPNG</name>
<dbReference type="Proteomes" id="UP001144191">
    <property type="component" value="Unassembled WGS sequence"/>
</dbReference>
<organism evidence="4 5">
    <name type="scientific">Aspergillus niger</name>
    <dbReference type="NCBI Taxonomy" id="5061"/>
    <lineage>
        <taxon>Eukaryota</taxon>
        <taxon>Fungi</taxon>
        <taxon>Dikarya</taxon>
        <taxon>Ascomycota</taxon>
        <taxon>Pezizomycotina</taxon>
        <taxon>Eurotiomycetes</taxon>
        <taxon>Eurotiomycetidae</taxon>
        <taxon>Eurotiales</taxon>
        <taxon>Aspergillaceae</taxon>
        <taxon>Aspergillus</taxon>
        <taxon>Aspergillus subgen. Circumdati</taxon>
    </lineage>
</organism>
<evidence type="ECO:0000256" key="3">
    <source>
        <dbReference type="SAM" id="SignalP"/>
    </source>
</evidence>
<reference evidence="4" key="1">
    <citation type="submission" date="2022-07" db="EMBL/GenBank/DDBJ databases">
        <title>Taxonomy of Aspergillus series Nigri: significant species reduction supported by multi-species coalescent approaches.</title>
        <authorList>
            <person name="Bian C."/>
            <person name="Kusuya Y."/>
            <person name="Sklenar F."/>
            <person name="D'hooge E."/>
            <person name="Yaguchi T."/>
            <person name="Takahashi H."/>
            <person name="Hubka V."/>
        </authorList>
    </citation>
    <scope>NUCLEOTIDE SEQUENCE</scope>
    <source>
        <strain evidence="4">IFM 63604</strain>
    </source>
</reference>